<name>A0A9N9EES4_9GLOM</name>
<comment type="caution">
    <text evidence="1">The sequence shown here is derived from an EMBL/GenBank/DDBJ whole genome shotgun (WGS) entry which is preliminary data.</text>
</comment>
<proteinExistence type="predicted"/>
<keyword evidence="2" id="KW-1185">Reference proteome</keyword>
<feature type="non-terminal residue" evidence="1">
    <location>
        <position position="232"/>
    </location>
</feature>
<organism evidence="1 2">
    <name type="scientific">Funneliformis caledonium</name>
    <dbReference type="NCBI Taxonomy" id="1117310"/>
    <lineage>
        <taxon>Eukaryota</taxon>
        <taxon>Fungi</taxon>
        <taxon>Fungi incertae sedis</taxon>
        <taxon>Mucoromycota</taxon>
        <taxon>Glomeromycotina</taxon>
        <taxon>Glomeromycetes</taxon>
        <taxon>Glomerales</taxon>
        <taxon>Glomeraceae</taxon>
        <taxon>Funneliformis</taxon>
    </lineage>
</organism>
<evidence type="ECO:0000313" key="1">
    <source>
        <dbReference type="EMBL" id="CAG8671136.1"/>
    </source>
</evidence>
<dbReference type="AlphaFoldDB" id="A0A9N9EES4"/>
<dbReference type="EMBL" id="CAJVPQ010005497">
    <property type="protein sequence ID" value="CAG8671136.1"/>
    <property type="molecule type" value="Genomic_DNA"/>
</dbReference>
<sequence length="232" mass="27575">LCERLEFDSISDDTLFTYFTFFNKFCMNFIVRIISKEGSLPAANSDWILNVLTKLKISVSFFNLFKLEQIIQMQYQKSFQLLIENNKILNFQSIKDTLNDKVNSMIKYWSKHFNQQSVQQIMNIFLNEDEYNDYNNFHVIAHKIIDEYSKNYKETEKFNHGSEKINKNHGSEEIIKYLGSEEINENYRSEKINEKNFGVEYINENHGSELVNEKNLGIEKINENHESESIKE</sequence>
<gene>
    <name evidence="1" type="ORF">FCALED_LOCUS12025</name>
</gene>
<protein>
    <submittedName>
        <fullName evidence="1">6573_t:CDS:1</fullName>
    </submittedName>
</protein>
<evidence type="ECO:0000313" key="2">
    <source>
        <dbReference type="Proteomes" id="UP000789570"/>
    </source>
</evidence>
<accession>A0A9N9EES4</accession>
<dbReference type="Proteomes" id="UP000789570">
    <property type="component" value="Unassembled WGS sequence"/>
</dbReference>
<reference evidence="1" key="1">
    <citation type="submission" date="2021-06" db="EMBL/GenBank/DDBJ databases">
        <authorList>
            <person name="Kallberg Y."/>
            <person name="Tangrot J."/>
            <person name="Rosling A."/>
        </authorList>
    </citation>
    <scope>NUCLEOTIDE SEQUENCE</scope>
    <source>
        <strain evidence="1">UK204</strain>
    </source>
</reference>